<comment type="caution">
    <text evidence="3">The sequence shown here is derived from an EMBL/GenBank/DDBJ whole genome shotgun (WGS) entry which is preliminary data.</text>
</comment>
<evidence type="ECO:0000256" key="1">
    <source>
        <dbReference type="SAM" id="SignalP"/>
    </source>
</evidence>
<feature type="domain" description="PepSY" evidence="2">
    <location>
        <begin position="9"/>
        <end position="86"/>
    </location>
</feature>
<organism evidence="3 4">
    <name type="scientific">Pelagibacterium lacus</name>
    <dbReference type="NCBI Taxonomy" id="2282655"/>
    <lineage>
        <taxon>Bacteria</taxon>
        <taxon>Pseudomonadati</taxon>
        <taxon>Pseudomonadota</taxon>
        <taxon>Alphaproteobacteria</taxon>
        <taxon>Hyphomicrobiales</taxon>
        <taxon>Devosiaceae</taxon>
        <taxon>Pelagibacterium</taxon>
    </lineage>
</organism>
<dbReference type="RefSeq" id="WP_114646322.1">
    <property type="nucleotide sequence ID" value="NZ_QQNH01000016.1"/>
</dbReference>
<evidence type="ECO:0000313" key="4">
    <source>
        <dbReference type="Proteomes" id="UP000253759"/>
    </source>
</evidence>
<evidence type="ECO:0000259" key="2">
    <source>
        <dbReference type="Pfam" id="PF13670"/>
    </source>
</evidence>
<keyword evidence="4" id="KW-1185">Reference proteome</keyword>
<feature type="chain" id="PRO_5016603952" evidence="1">
    <location>
        <begin position="24"/>
        <end position="89"/>
    </location>
</feature>
<dbReference type="Proteomes" id="UP000253759">
    <property type="component" value="Unassembled WGS sequence"/>
</dbReference>
<dbReference type="OrthoDB" id="7933638at2"/>
<protein>
    <submittedName>
        <fullName evidence="3">PepSY domain-containing protein</fullName>
    </submittedName>
</protein>
<name>A0A369W1C7_9HYPH</name>
<keyword evidence="1" id="KW-0732">Signal</keyword>
<evidence type="ECO:0000313" key="3">
    <source>
        <dbReference type="EMBL" id="RDE08484.1"/>
    </source>
</evidence>
<feature type="signal peptide" evidence="1">
    <location>
        <begin position="1"/>
        <end position="23"/>
    </location>
</feature>
<gene>
    <name evidence="3" type="ORF">DVH29_11480</name>
</gene>
<proteinExistence type="predicted"/>
<reference evidence="4" key="1">
    <citation type="submission" date="2018-07" db="EMBL/GenBank/DDBJ databases">
        <authorList>
            <person name="Liu B.-T."/>
            <person name="Du Z."/>
        </authorList>
    </citation>
    <scope>NUCLEOTIDE SEQUENCE [LARGE SCALE GENOMIC DNA]</scope>
    <source>
        <strain evidence="4">XYN52</strain>
    </source>
</reference>
<sequence>MRIVRPLVLAALLVAPFSVPALADDRAPTLDERAKIEAVLIAEGFVSWGEIELDDDKVWEVDDAIHADGREYDLELDVTTLAITDRDPD</sequence>
<dbReference type="AlphaFoldDB" id="A0A369W1C7"/>
<dbReference type="EMBL" id="QQNH01000016">
    <property type="protein sequence ID" value="RDE08484.1"/>
    <property type="molecule type" value="Genomic_DNA"/>
</dbReference>
<dbReference type="InterPro" id="IPR025711">
    <property type="entry name" value="PepSY"/>
</dbReference>
<accession>A0A369W1C7</accession>
<dbReference type="Pfam" id="PF13670">
    <property type="entry name" value="PepSY_2"/>
    <property type="match status" value="1"/>
</dbReference>